<evidence type="ECO:0000313" key="3">
    <source>
        <dbReference type="Proteomes" id="UP000011074"/>
    </source>
</evidence>
<organism evidence="2 3">
    <name type="scientific">Streptomyces rimosus subsp. rimosus (strain ATCC 10970 / DSM 40260 / JCM 4667 / NRRL 2234)</name>
    <dbReference type="NCBI Taxonomy" id="1265868"/>
    <lineage>
        <taxon>Bacteria</taxon>
        <taxon>Bacillati</taxon>
        <taxon>Actinomycetota</taxon>
        <taxon>Actinomycetes</taxon>
        <taxon>Kitasatosporales</taxon>
        <taxon>Streptomycetaceae</taxon>
        <taxon>Streptomyces</taxon>
    </lineage>
</organism>
<proteinExistence type="predicted"/>
<evidence type="ECO:0000313" key="2">
    <source>
        <dbReference type="EMBL" id="QST83939.1"/>
    </source>
</evidence>
<sequence>MTFGFAQPPDVSLPTSADSAARLSRMLEPSEWASAGIPLLRNPREIVTGLHDRHLPGLSTAVVAVLGPEERVTASASFVQSASAPDGWEFRNALLAQLRRVVPHDLRLRVPVRTAVLLYCREGEPCWTETDGAWMWGLRDACTLHGLRCGAYITLTRSGWQVLGEGRGGRRPRSAAHTGRLGDTGHPPHRHVPEQPGPVERREASGPVRQAESAPFRRGASEPGRGDGSVPAQGDAYGRAESTGQPEASELVGRSRRPVPPPPSGSPERCAPVERSPAVERTRTAAPQPYPPQSRPLSEQPCGDGRPAPHRGAGGAAESRRRTAAR</sequence>
<dbReference type="EMBL" id="CP048261">
    <property type="protein sequence ID" value="QST83939.1"/>
    <property type="molecule type" value="Genomic_DNA"/>
</dbReference>
<gene>
    <name evidence="2" type="ORF">SRIM_030545</name>
</gene>
<accession>A0A8A1UVY9</accession>
<protein>
    <submittedName>
        <fullName evidence="2">Uncharacterized protein</fullName>
    </submittedName>
</protein>
<reference evidence="2" key="1">
    <citation type="submission" date="2012-12" db="EMBL/GenBank/DDBJ databases">
        <authorList>
            <person name="Pethick F.E."/>
            <person name="MacFadyen A.C."/>
            <person name="Tang Z."/>
            <person name="Sangal V."/>
            <person name="Tze-Tze L."/>
            <person name="Chu J."/>
            <person name="Guo M."/>
            <person name="Kirby R."/>
            <person name="Hoskisson P.A."/>
            <person name="Herron P.R."/>
            <person name="Hunter I.S."/>
        </authorList>
    </citation>
    <scope>NUCLEOTIDE SEQUENCE</scope>
    <source>
        <strain evidence="2">ATCC 10970</strain>
    </source>
</reference>
<feature type="region of interest" description="Disordered" evidence="1">
    <location>
        <begin position="163"/>
        <end position="326"/>
    </location>
</feature>
<dbReference type="Proteomes" id="UP000011074">
    <property type="component" value="Chromosome"/>
</dbReference>
<reference evidence="2" key="2">
    <citation type="submission" date="2020-01" db="EMBL/GenBank/DDBJ databases">
        <authorList>
            <person name="Algora L."/>
            <person name="Schniete J.K."/>
            <person name="MacFadyen A."/>
            <person name="Hoskisson P.A."/>
            <person name="Hunter I.S."/>
            <person name="Herron P.R."/>
        </authorList>
    </citation>
    <scope>NUCLEOTIDE SEQUENCE</scope>
    <source>
        <strain evidence="2">ATCC 10970</strain>
    </source>
</reference>
<evidence type="ECO:0000256" key="1">
    <source>
        <dbReference type="SAM" id="MobiDB-lite"/>
    </source>
</evidence>
<reference evidence="2" key="3">
    <citation type="journal article" date="2021" name="bioRxiv">
        <title>Bilateral symmetry of linear streptomycete chromosomes.</title>
        <authorList>
            <person name="Algora-Gallardo L."/>
            <person name="Schniete J.K."/>
            <person name="Mark D.R."/>
            <person name="Hunter I.S."/>
            <person name="Herron P.R."/>
        </authorList>
    </citation>
    <scope>NUCLEOTIDE SEQUENCE</scope>
    <source>
        <strain evidence="2">ATCC 10970</strain>
    </source>
</reference>
<name>A0A8A1UVY9_STRR1</name>
<dbReference type="AlphaFoldDB" id="A0A8A1UVY9"/>